<reference evidence="4" key="1">
    <citation type="submission" date="2018-08" db="EMBL/GenBank/DDBJ databases">
        <authorList>
            <person name="Im W.T."/>
        </authorList>
    </citation>
    <scope>NUCLEOTIDE SEQUENCE [LARGE SCALE GENOMIC DNA]</scope>
    <source>
        <strain evidence="4">LA-28</strain>
    </source>
</reference>
<dbReference type="AlphaFoldDB" id="A0A371XBY5"/>
<comment type="caution">
    <text evidence="3">The sequence shown here is derived from an EMBL/GenBank/DDBJ whole genome shotgun (WGS) entry which is preliminary data.</text>
</comment>
<feature type="region of interest" description="Disordered" evidence="1">
    <location>
        <begin position="84"/>
        <end position="117"/>
    </location>
</feature>
<dbReference type="EMBL" id="QURN01000011">
    <property type="protein sequence ID" value="RFC66732.1"/>
    <property type="molecule type" value="Genomic_DNA"/>
</dbReference>
<accession>A0A371XBY5</accession>
<dbReference type="PROSITE" id="PS50271">
    <property type="entry name" value="ZF_UBP"/>
    <property type="match status" value="1"/>
</dbReference>
<dbReference type="InterPro" id="IPR013083">
    <property type="entry name" value="Znf_RING/FYVE/PHD"/>
</dbReference>
<organism evidence="3 4">
    <name type="scientific">Mesorhizobium denitrificans</name>
    <dbReference type="NCBI Taxonomy" id="2294114"/>
    <lineage>
        <taxon>Bacteria</taxon>
        <taxon>Pseudomonadati</taxon>
        <taxon>Pseudomonadota</taxon>
        <taxon>Alphaproteobacteria</taxon>
        <taxon>Hyphomicrobiales</taxon>
        <taxon>Phyllobacteriaceae</taxon>
        <taxon>Mesorhizobium</taxon>
    </lineage>
</organism>
<protein>
    <recommendedName>
        <fullName evidence="2">UBP-type domain-containing protein</fullName>
    </recommendedName>
</protein>
<sequence>MAMKARGIDPAAKPSGTGCEECLAAGTWWFHLRRCAECGHIGCCDSSPHQHATKHFHATGHPIIRSFEPGETWFWNFETESQVRGETLAPPESHPLDQPAPGPAGRVPANWQSLLNE</sequence>
<dbReference type="Proteomes" id="UP000262379">
    <property type="component" value="Unassembled WGS sequence"/>
</dbReference>
<proteinExistence type="predicted"/>
<feature type="domain" description="UBP-type" evidence="2">
    <location>
        <begin position="1"/>
        <end position="99"/>
    </location>
</feature>
<dbReference type="GO" id="GO:0008270">
    <property type="term" value="F:zinc ion binding"/>
    <property type="evidence" value="ECO:0007669"/>
    <property type="project" value="InterPro"/>
</dbReference>
<keyword evidence="4" id="KW-1185">Reference proteome</keyword>
<evidence type="ECO:0000259" key="2">
    <source>
        <dbReference type="PROSITE" id="PS50271"/>
    </source>
</evidence>
<dbReference type="Gene3D" id="3.30.40.10">
    <property type="entry name" value="Zinc/RING finger domain, C3HC4 (zinc finger)"/>
    <property type="match status" value="1"/>
</dbReference>
<name>A0A371XBY5_9HYPH</name>
<dbReference type="SUPFAM" id="SSF57850">
    <property type="entry name" value="RING/U-box"/>
    <property type="match status" value="1"/>
</dbReference>
<dbReference type="InterPro" id="IPR001607">
    <property type="entry name" value="Znf_UBP"/>
</dbReference>
<evidence type="ECO:0000256" key="1">
    <source>
        <dbReference type="SAM" id="MobiDB-lite"/>
    </source>
</evidence>
<dbReference type="RefSeq" id="WP_116624623.1">
    <property type="nucleotide sequence ID" value="NZ_QURN01000011.1"/>
</dbReference>
<evidence type="ECO:0000313" key="3">
    <source>
        <dbReference type="EMBL" id="RFC66732.1"/>
    </source>
</evidence>
<evidence type="ECO:0000313" key="4">
    <source>
        <dbReference type="Proteomes" id="UP000262379"/>
    </source>
</evidence>
<gene>
    <name evidence="3" type="ORF">DY251_14415</name>
</gene>
<dbReference type="Pfam" id="PF02148">
    <property type="entry name" value="zf-UBP"/>
    <property type="match status" value="1"/>
</dbReference>